<comment type="caution">
    <text evidence="5">The sequence shown here is derived from an EMBL/GenBank/DDBJ whole genome shotgun (WGS) entry which is preliminary data.</text>
</comment>
<dbReference type="PRINTS" id="PR00032">
    <property type="entry name" value="HTHARAC"/>
</dbReference>
<dbReference type="OrthoDB" id="9791615at2"/>
<keyword evidence="1" id="KW-0805">Transcription regulation</keyword>
<dbReference type="PROSITE" id="PS01124">
    <property type="entry name" value="HTH_ARAC_FAMILY_2"/>
    <property type="match status" value="1"/>
</dbReference>
<dbReference type="InterPro" id="IPR018062">
    <property type="entry name" value="HTH_AraC-typ_CS"/>
</dbReference>
<keyword evidence="6" id="KW-1185">Reference proteome</keyword>
<evidence type="ECO:0000256" key="1">
    <source>
        <dbReference type="ARBA" id="ARBA00023015"/>
    </source>
</evidence>
<dbReference type="GO" id="GO:0043565">
    <property type="term" value="F:sequence-specific DNA binding"/>
    <property type="evidence" value="ECO:0007669"/>
    <property type="project" value="InterPro"/>
</dbReference>
<dbReference type="InterPro" id="IPR037923">
    <property type="entry name" value="HTH-like"/>
</dbReference>
<dbReference type="Pfam" id="PF12833">
    <property type="entry name" value="HTH_18"/>
    <property type="match status" value="1"/>
</dbReference>
<dbReference type="STRING" id="398512.Bccel_5684"/>
<dbReference type="PROSITE" id="PS00041">
    <property type="entry name" value="HTH_ARAC_FAMILY_1"/>
    <property type="match status" value="1"/>
</dbReference>
<keyword evidence="3" id="KW-0804">Transcription</keyword>
<evidence type="ECO:0000259" key="4">
    <source>
        <dbReference type="PROSITE" id="PS01124"/>
    </source>
</evidence>
<dbReference type="InterPro" id="IPR018060">
    <property type="entry name" value="HTH_AraC"/>
</dbReference>
<keyword evidence="2" id="KW-0238">DNA-binding</keyword>
<gene>
    <name evidence="5" type="ORF">Bccel_5684</name>
</gene>
<evidence type="ECO:0000256" key="2">
    <source>
        <dbReference type="ARBA" id="ARBA00023125"/>
    </source>
</evidence>
<dbReference type="InterPro" id="IPR020449">
    <property type="entry name" value="Tscrpt_reg_AraC-type_HTH"/>
</dbReference>
<dbReference type="eggNOG" id="COG2207">
    <property type="taxonomic scope" value="Bacteria"/>
</dbReference>
<dbReference type="Gene3D" id="1.10.10.60">
    <property type="entry name" value="Homeodomain-like"/>
    <property type="match status" value="2"/>
</dbReference>
<dbReference type="EMBL" id="LGTC01000001">
    <property type="protein sequence ID" value="KNY30404.1"/>
    <property type="molecule type" value="Genomic_DNA"/>
</dbReference>
<dbReference type="SUPFAM" id="SSF51215">
    <property type="entry name" value="Regulatory protein AraC"/>
    <property type="match status" value="1"/>
</dbReference>
<accession>A0A0L6JXD3</accession>
<proteinExistence type="predicted"/>
<dbReference type="AlphaFoldDB" id="A0A0L6JXD3"/>
<feature type="domain" description="HTH araC/xylS-type" evidence="4">
    <location>
        <begin position="194"/>
        <end position="292"/>
    </location>
</feature>
<dbReference type="Proteomes" id="UP000036923">
    <property type="component" value="Unassembled WGS sequence"/>
</dbReference>
<name>A0A0L6JXD3_9FIRM</name>
<reference evidence="6" key="1">
    <citation type="submission" date="2015-07" db="EMBL/GenBank/DDBJ databases">
        <title>Near-Complete Genome Sequence of the Cellulolytic Bacterium Bacteroides (Pseudobacteroides) cellulosolvens ATCC 35603.</title>
        <authorList>
            <person name="Dassa B."/>
            <person name="Utturkar S.M."/>
            <person name="Klingeman D.M."/>
            <person name="Hurt R.A."/>
            <person name="Keller M."/>
            <person name="Xu J."/>
            <person name="Reddy Y.H.K."/>
            <person name="Borovok I."/>
            <person name="Grinberg I.R."/>
            <person name="Lamed R."/>
            <person name="Zhivin O."/>
            <person name="Bayer E.A."/>
            <person name="Brown S.D."/>
        </authorList>
    </citation>
    <scope>NUCLEOTIDE SEQUENCE [LARGE SCALE GENOMIC DNA]</scope>
    <source>
        <strain evidence="6">DSM 2933</strain>
    </source>
</reference>
<evidence type="ECO:0000256" key="3">
    <source>
        <dbReference type="ARBA" id="ARBA00023163"/>
    </source>
</evidence>
<dbReference type="SMART" id="SM00342">
    <property type="entry name" value="HTH_ARAC"/>
    <property type="match status" value="1"/>
</dbReference>
<evidence type="ECO:0000313" key="6">
    <source>
        <dbReference type="Proteomes" id="UP000036923"/>
    </source>
</evidence>
<protein>
    <submittedName>
        <fullName evidence="5">Transcriptional regulator with only HTH domain, AraC family</fullName>
    </submittedName>
</protein>
<dbReference type="SUPFAM" id="SSF46689">
    <property type="entry name" value="Homeodomain-like"/>
    <property type="match status" value="2"/>
</dbReference>
<organism evidence="5 6">
    <name type="scientific">Pseudobacteroides cellulosolvens ATCC 35603 = DSM 2933</name>
    <dbReference type="NCBI Taxonomy" id="398512"/>
    <lineage>
        <taxon>Bacteria</taxon>
        <taxon>Bacillati</taxon>
        <taxon>Bacillota</taxon>
        <taxon>Clostridia</taxon>
        <taxon>Eubacteriales</taxon>
        <taxon>Oscillospiraceae</taxon>
        <taxon>Pseudobacteroides</taxon>
    </lineage>
</organism>
<sequence length="296" mass="34192">MKIKSAEIECQNKDLSPLVLKSLYFTQGANLPAGYRLRERNVYDYELELIVFSEGAMVIEDQTYSVRQGDVIFRKPGQYTQGIMPYSCYFVCIDLLGNTGKDPSIYDIYNKQKFQSTFINPIIESIPTVFHPPHPEKYQFIFDSILKEYISPSTGTELIQKSYALNLLYMLYQDCINPLINKTIPMSPHYGTIKKVIEFIDENIQKKILLNDLAALTNLSPNHFHKVFSETMGITPNLFITKLRLDKAKDLLIRTDLPVSDISTKCGFDNIPYFSYLFKKQIKLSPGEFRKKHSYI</sequence>
<dbReference type="PANTHER" id="PTHR43280">
    <property type="entry name" value="ARAC-FAMILY TRANSCRIPTIONAL REGULATOR"/>
    <property type="match status" value="1"/>
</dbReference>
<dbReference type="InterPro" id="IPR009057">
    <property type="entry name" value="Homeodomain-like_sf"/>
</dbReference>
<evidence type="ECO:0000313" key="5">
    <source>
        <dbReference type="EMBL" id="KNY30404.1"/>
    </source>
</evidence>
<dbReference type="PANTHER" id="PTHR43280:SF2">
    <property type="entry name" value="HTH-TYPE TRANSCRIPTIONAL REGULATOR EXSA"/>
    <property type="match status" value="1"/>
</dbReference>
<dbReference type="RefSeq" id="WP_036940053.1">
    <property type="nucleotide sequence ID" value="NZ_JQKC01000010.1"/>
</dbReference>
<dbReference type="GO" id="GO:0003700">
    <property type="term" value="F:DNA-binding transcription factor activity"/>
    <property type="evidence" value="ECO:0007669"/>
    <property type="project" value="InterPro"/>
</dbReference>